<dbReference type="EMBL" id="VIWO01000003">
    <property type="protein sequence ID" value="TWF41252.1"/>
    <property type="molecule type" value="Genomic_DNA"/>
</dbReference>
<dbReference type="RefSeq" id="WP_145668138.1">
    <property type="nucleotide sequence ID" value="NZ_VIWO01000003.1"/>
</dbReference>
<evidence type="ECO:0000313" key="1">
    <source>
        <dbReference type="EMBL" id="TWF41252.1"/>
    </source>
</evidence>
<proteinExistence type="predicted"/>
<accession>A0A561PT01</accession>
<dbReference type="OrthoDB" id="676274at2"/>
<organism evidence="1 2">
    <name type="scientific">Chitinophaga polysaccharea</name>
    <dbReference type="NCBI Taxonomy" id="1293035"/>
    <lineage>
        <taxon>Bacteria</taxon>
        <taxon>Pseudomonadati</taxon>
        <taxon>Bacteroidota</taxon>
        <taxon>Chitinophagia</taxon>
        <taxon>Chitinophagales</taxon>
        <taxon>Chitinophagaceae</taxon>
        <taxon>Chitinophaga</taxon>
    </lineage>
</organism>
<protein>
    <recommendedName>
        <fullName evidence="3">Helix-turn-helix protein</fullName>
    </recommendedName>
</protein>
<evidence type="ECO:0008006" key="3">
    <source>
        <dbReference type="Google" id="ProtNLM"/>
    </source>
</evidence>
<name>A0A561PT01_9BACT</name>
<evidence type="ECO:0000313" key="2">
    <source>
        <dbReference type="Proteomes" id="UP000320811"/>
    </source>
</evidence>
<comment type="caution">
    <text evidence="1">The sequence shown here is derived from an EMBL/GenBank/DDBJ whole genome shotgun (WGS) entry which is preliminary data.</text>
</comment>
<reference evidence="1 2" key="1">
    <citation type="submission" date="2019-06" db="EMBL/GenBank/DDBJ databases">
        <title>Sorghum-associated microbial communities from plants grown in Nebraska, USA.</title>
        <authorList>
            <person name="Schachtman D."/>
        </authorList>
    </citation>
    <scope>NUCLEOTIDE SEQUENCE [LARGE SCALE GENOMIC DNA]</scope>
    <source>
        <strain evidence="1 2">1209</strain>
    </source>
</reference>
<dbReference type="Proteomes" id="UP000320811">
    <property type="component" value="Unassembled WGS sequence"/>
</dbReference>
<dbReference type="AlphaFoldDB" id="A0A561PT01"/>
<sequence>MKKHLFVVEKTATGYSAYASDFESTPVGTTGKHMKELKQRVLEAMNEYRAYKHQKPVTEKDVVVSLDLRQFFEYYSEINAKAFAQRIGMNYTLLSQYIAGSKKPSEKQVHKILGGVRELGKELTQLEIA</sequence>
<keyword evidence="2" id="KW-1185">Reference proteome</keyword>
<gene>
    <name evidence="1" type="ORF">FHW36_10354</name>
</gene>